<keyword evidence="2" id="KW-1185">Reference proteome</keyword>
<name>A0ABP8QQI3_9BACT</name>
<dbReference type="RefSeq" id="WP_208132598.1">
    <property type="nucleotide sequence ID" value="NZ_BAABGQ010000011.1"/>
</dbReference>
<protein>
    <recommendedName>
        <fullName evidence="3">DUF4177 domain-containing protein</fullName>
    </recommendedName>
</protein>
<evidence type="ECO:0000313" key="1">
    <source>
        <dbReference type="EMBL" id="GAA4507119.1"/>
    </source>
</evidence>
<evidence type="ECO:0008006" key="3">
    <source>
        <dbReference type="Google" id="ProtNLM"/>
    </source>
</evidence>
<dbReference type="Proteomes" id="UP001501243">
    <property type="component" value="Unassembled WGS sequence"/>
</dbReference>
<dbReference type="EMBL" id="BAABGQ010000011">
    <property type="protein sequence ID" value="GAA4507119.1"/>
    <property type="molecule type" value="Genomic_DNA"/>
</dbReference>
<comment type="caution">
    <text evidence="1">The sequence shown here is derived from an EMBL/GenBank/DDBJ whole genome shotgun (WGS) entry which is preliminary data.</text>
</comment>
<sequence>MNAAELPATKILTFLSEPAAAGSGAAPIPFTQAEILGFSEVKAWLAKGYELESFENKLSPKDPSQVIVLVMLARLA</sequence>
<evidence type="ECO:0000313" key="2">
    <source>
        <dbReference type="Proteomes" id="UP001501243"/>
    </source>
</evidence>
<accession>A0ABP8QQI3</accession>
<gene>
    <name evidence="1" type="ORF">GCM10023172_37180</name>
</gene>
<reference evidence="2" key="1">
    <citation type="journal article" date="2019" name="Int. J. Syst. Evol. Microbiol.">
        <title>The Global Catalogue of Microorganisms (GCM) 10K type strain sequencing project: providing services to taxonomists for standard genome sequencing and annotation.</title>
        <authorList>
            <consortium name="The Broad Institute Genomics Platform"/>
            <consortium name="The Broad Institute Genome Sequencing Center for Infectious Disease"/>
            <person name="Wu L."/>
            <person name="Ma J."/>
        </authorList>
    </citation>
    <scope>NUCLEOTIDE SEQUENCE [LARGE SCALE GENOMIC DNA]</scope>
    <source>
        <strain evidence="2">JCM 17841</strain>
    </source>
</reference>
<organism evidence="1 2">
    <name type="scientific">Hymenobacter ginsengisoli</name>
    <dbReference type="NCBI Taxonomy" id="1051626"/>
    <lineage>
        <taxon>Bacteria</taxon>
        <taxon>Pseudomonadati</taxon>
        <taxon>Bacteroidota</taxon>
        <taxon>Cytophagia</taxon>
        <taxon>Cytophagales</taxon>
        <taxon>Hymenobacteraceae</taxon>
        <taxon>Hymenobacter</taxon>
    </lineage>
</organism>
<proteinExistence type="predicted"/>